<dbReference type="PANTHER" id="PTHR21625:SF0">
    <property type="entry name" value="DYNEIN REGULATORY COMPLEX SUBUNIT 2"/>
    <property type="match status" value="1"/>
</dbReference>
<sequence>MVLKLETITKEREMHMEKLWKEFQNVLNSYLKYTEEYRDEYIDLRNRDAEDTRSIQDHYNEVSKLTERIAELKSQLMNVKDEQDFNVNQLIKHRNDLKLKMEKMKDDMENKLVDDKSRLKFLASIGSRVCKRLQGFLKQGKTIIQLIRLCENIELDHQKMTDMIGRRRKFLNYSEEDLKMPPYATAIGDDDNIIHLYEKLDIFWMRFNRTRIDCVCLREEKLLLQKTNKELKSKLKNYLVTVNMTSGNVVHSTGSSYISSKFTNRPSSMKVERIEHITITTKNELIKKSKQDRRPVTCIEGNLSNAVRHLRLTGKFQISESYAITNKE</sequence>
<dbReference type="EMBL" id="JADBJN010000002">
    <property type="protein sequence ID" value="KAG5677302.1"/>
    <property type="molecule type" value="Genomic_DNA"/>
</dbReference>
<dbReference type="GO" id="GO:0005858">
    <property type="term" value="C:axonemal dynein complex"/>
    <property type="evidence" value="ECO:0007669"/>
    <property type="project" value="InterPro"/>
</dbReference>
<feature type="coiled-coil region" evidence="5">
    <location>
        <begin position="55"/>
        <end position="114"/>
    </location>
</feature>
<comment type="caution">
    <text evidence="6">The sequence shown here is derived from an EMBL/GenBank/DDBJ whole genome shotgun (WGS) entry which is preliminary data.</text>
</comment>
<dbReference type="OrthoDB" id="7760980at2759"/>
<dbReference type="GO" id="GO:0003352">
    <property type="term" value="P:regulation of cilium movement"/>
    <property type="evidence" value="ECO:0007669"/>
    <property type="project" value="TreeGrafter"/>
</dbReference>
<gene>
    <name evidence="6" type="ORF">PVAND_007071</name>
</gene>
<keyword evidence="4" id="KW-0966">Cell projection</keyword>
<evidence type="ECO:0000313" key="7">
    <source>
        <dbReference type="Proteomes" id="UP001107558"/>
    </source>
</evidence>
<evidence type="ECO:0000256" key="4">
    <source>
        <dbReference type="ARBA" id="ARBA00023273"/>
    </source>
</evidence>
<keyword evidence="7" id="KW-1185">Reference proteome</keyword>
<protein>
    <submittedName>
        <fullName evidence="6">Uncharacterized protein</fullName>
    </submittedName>
</protein>
<evidence type="ECO:0000256" key="2">
    <source>
        <dbReference type="ARBA" id="ARBA00022846"/>
    </source>
</evidence>
<name>A0A9J6C6R2_POLVA</name>
<dbReference type="PANTHER" id="PTHR21625">
    <property type="entry name" value="NYD-SP28 PROTEIN"/>
    <property type="match status" value="1"/>
</dbReference>
<dbReference type="AlphaFoldDB" id="A0A9J6C6R2"/>
<organism evidence="6 7">
    <name type="scientific">Polypedilum vanderplanki</name>
    <name type="common">Sleeping chironomid midge</name>
    <dbReference type="NCBI Taxonomy" id="319348"/>
    <lineage>
        <taxon>Eukaryota</taxon>
        <taxon>Metazoa</taxon>
        <taxon>Ecdysozoa</taxon>
        <taxon>Arthropoda</taxon>
        <taxon>Hexapoda</taxon>
        <taxon>Insecta</taxon>
        <taxon>Pterygota</taxon>
        <taxon>Neoptera</taxon>
        <taxon>Endopterygota</taxon>
        <taxon>Diptera</taxon>
        <taxon>Nematocera</taxon>
        <taxon>Chironomoidea</taxon>
        <taxon>Chironomidae</taxon>
        <taxon>Chironominae</taxon>
        <taxon>Polypedilum</taxon>
        <taxon>Polypedilum</taxon>
    </lineage>
</organism>
<keyword evidence="2" id="KW-0282">Flagellum</keyword>
<dbReference type="Proteomes" id="UP001107558">
    <property type="component" value="Chromosome 2"/>
</dbReference>
<evidence type="ECO:0000256" key="3">
    <source>
        <dbReference type="ARBA" id="ARBA00023069"/>
    </source>
</evidence>
<keyword evidence="5" id="KW-0175">Coiled coil</keyword>
<evidence type="ECO:0000313" key="6">
    <source>
        <dbReference type="EMBL" id="KAG5677302.1"/>
    </source>
</evidence>
<proteinExistence type="predicted"/>
<dbReference type="InterPro" id="IPR039750">
    <property type="entry name" value="DRC1/DRC2"/>
</dbReference>
<dbReference type="GO" id="GO:0070286">
    <property type="term" value="P:axonemal dynein complex assembly"/>
    <property type="evidence" value="ECO:0007669"/>
    <property type="project" value="InterPro"/>
</dbReference>
<accession>A0A9J6C6R2</accession>
<dbReference type="GO" id="GO:0060285">
    <property type="term" value="P:cilium-dependent cell motility"/>
    <property type="evidence" value="ECO:0007669"/>
    <property type="project" value="TreeGrafter"/>
</dbReference>
<evidence type="ECO:0000256" key="1">
    <source>
        <dbReference type="ARBA" id="ARBA00004611"/>
    </source>
</evidence>
<keyword evidence="3" id="KW-0969">Cilium</keyword>
<evidence type="ECO:0000256" key="5">
    <source>
        <dbReference type="SAM" id="Coils"/>
    </source>
</evidence>
<reference evidence="6" key="1">
    <citation type="submission" date="2021-03" db="EMBL/GenBank/DDBJ databases">
        <title>Chromosome level genome of the anhydrobiotic midge Polypedilum vanderplanki.</title>
        <authorList>
            <person name="Yoshida Y."/>
            <person name="Kikawada T."/>
            <person name="Gusev O."/>
        </authorList>
    </citation>
    <scope>NUCLEOTIDE SEQUENCE</scope>
    <source>
        <strain evidence="6">NIAS01</strain>
        <tissue evidence="6">Whole body or cell culture</tissue>
    </source>
</reference>
<comment type="subcellular location">
    <subcellularLocation>
        <location evidence="1">Cytoplasm</location>
        <location evidence="1">Cytoskeleton</location>
        <location evidence="1">Flagellum axoneme</location>
    </subcellularLocation>
</comment>